<name>A0A0F9M8I2_9ZZZZ</name>
<comment type="caution">
    <text evidence="1">The sequence shown here is derived from an EMBL/GenBank/DDBJ whole genome shotgun (WGS) entry which is preliminary data.</text>
</comment>
<dbReference type="AlphaFoldDB" id="A0A0F9M8I2"/>
<evidence type="ECO:0000313" key="1">
    <source>
        <dbReference type="EMBL" id="KKN03745.1"/>
    </source>
</evidence>
<organism evidence="1">
    <name type="scientific">marine sediment metagenome</name>
    <dbReference type="NCBI Taxonomy" id="412755"/>
    <lineage>
        <taxon>unclassified sequences</taxon>
        <taxon>metagenomes</taxon>
        <taxon>ecological metagenomes</taxon>
    </lineage>
</organism>
<proteinExistence type="predicted"/>
<dbReference type="EMBL" id="LAZR01005001">
    <property type="protein sequence ID" value="KKN03745.1"/>
    <property type="molecule type" value="Genomic_DNA"/>
</dbReference>
<sequence length="108" mass="11866">MTQTSFKPPWLLVNVTGLLDWARAVYTANKLLFDGKINTVGAVTLTTDSTTTTITDTRISINSFIQLMATNDNAAGETNMKFTTAEGSVTLTHMSDPRTRTFRYVILG</sequence>
<protein>
    <submittedName>
        <fullName evidence="1">Uncharacterized protein</fullName>
    </submittedName>
</protein>
<reference evidence="1" key="1">
    <citation type="journal article" date="2015" name="Nature">
        <title>Complex archaea that bridge the gap between prokaryotes and eukaryotes.</title>
        <authorList>
            <person name="Spang A."/>
            <person name="Saw J.H."/>
            <person name="Jorgensen S.L."/>
            <person name="Zaremba-Niedzwiedzka K."/>
            <person name="Martijn J."/>
            <person name="Lind A.E."/>
            <person name="van Eijk R."/>
            <person name="Schleper C."/>
            <person name="Guy L."/>
            <person name="Ettema T.J."/>
        </authorList>
    </citation>
    <scope>NUCLEOTIDE SEQUENCE</scope>
</reference>
<gene>
    <name evidence="1" type="ORF">LCGC14_1104600</name>
</gene>
<accession>A0A0F9M8I2</accession>